<accession>A0A023B2T3</accession>
<dbReference type="AlphaFoldDB" id="A0A023B2T3"/>
<evidence type="ECO:0000313" key="4">
    <source>
        <dbReference type="EMBL" id="EZG55147.1"/>
    </source>
</evidence>
<evidence type="ECO:0000256" key="3">
    <source>
        <dbReference type="SAM" id="MobiDB-lite"/>
    </source>
</evidence>
<name>A0A023B2T3_GRENI</name>
<evidence type="ECO:0000256" key="2">
    <source>
        <dbReference type="ARBA" id="ARBA00023054"/>
    </source>
</evidence>
<dbReference type="VEuPathDB" id="CryptoDB:GNI_117060"/>
<feature type="compositionally biased region" description="Acidic residues" evidence="3">
    <location>
        <begin position="87"/>
        <end position="96"/>
    </location>
</feature>
<comment type="similarity">
    <text evidence="1">Belongs to the SPT2 family.</text>
</comment>
<feature type="compositionally biased region" description="Basic and acidic residues" evidence="3">
    <location>
        <begin position="74"/>
        <end position="86"/>
    </location>
</feature>
<keyword evidence="2" id="KW-0175">Coiled coil</keyword>
<comment type="caution">
    <text evidence="4">The sequence shown here is derived from an EMBL/GenBank/DDBJ whole genome shotgun (WGS) entry which is preliminary data.</text>
</comment>
<proteinExistence type="inferred from homology"/>
<dbReference type="Proteomes" id="UP000019763">
    <property type="component" value="Unassembled WGS sequence"/>
</dbReference>
<protein>
    <submittedName>
        <fullName evidence="4">Uncharacterized protein</fullName>
    </submittedName>
</protein>
<gene>
    <name evidence="4" type="ORF">GNI_117060</name>
</gene>
<sequence length="96" mass="11367">MRSVLDEITAEDRDFIDDGSLDEMSDDESRWRQELRDITGYDPSKFANMPEEEARESTCAMITYEERISERIARKEDLEEFKKAQEMSDDEDDDDE</sequence>
<dbReference type="Pfam" id="PF08243">
    <property type="entry name" value="SPT2"/>
    <property type="match status" value="1"/>
</dbReference>
<dbReference type="OrthoDB" id="6259853at2759"/>
<dbReference type="GeneID" id="22914178"/>
<organism evidence="4 5">
    <name type="scientific">Gregarina niphandrodes</name>
    <name type="common">Septate eugregarine</name>
    <dbReference type="NCBI Taxonomy" id="110365"/>
    <lineage>
        <taxon>Eukaryota</taxon>
        <taxon>Sar</taxon>
        <taxon>Alveolata</taxon>
        <taxon>Apicomplexa</taxon>
        <taxon>Conoidasida</taxon>
        <taxon>Gregarinasina</taxon>
        <taxon>Eugregarinorida</taxon>
        <taxon>Gregarinidae</taxon>
        <taxon>Gregarina</taxon>
    </lineage>
</organism>
<evidence type="ECO:0000256" key="1">
    <source>
        <dbReference type="ARBA" id="ARBA00006461"/>
    </source>
</evidence>
<evidence type="ECO:0000313" key="5">
    <source>
        <dbReference type="Proteomes" id="UP000019763"/>
    </source>
</evidence>
<dbReference type="RefSeq" id="XP_011131757.1">
    <property type="nucleotide sequence ID" value="XM_011133455.1"/>
</dbReference>
<dbReference type="EMBL" id="AFNH02000868">
    <property type="protein sequence ID" value="EZG55147.1"/>
    <property type="molecule type" value="Genomic_DNA"/>
</dbReference>
<keyword evidence="5" id="KW-1185">Reference proteome</keyword>
<dbReference type="InterPro" id="IPR013256">
    <property type="entry name" value="Chromatin_SPT2"/>
</dbReference>
<feature type="region of interest" description="Disordered" evidence="3">
    <location>
        <begin position="74"/>
        <end position="96"/>
    </location>
</feature>
<reference evidence="4" key="1">
    <citation type="submission" date="2013-12" db="EMBL/GenBank/DDBJ databases">
        <authorList>
            <person name="Omoto C.K."/>
            <person name="Sibley D."/>
            <person name="Venepally P."/>
            <person name="Hadjithomas M."/>
            <person name="Karamycheva S."/>
            <person name="Brunk B."/>
            <person name="Roos D."/>
            <person name="Caler E."/>
            <person name="Lorenzi H."/>
        </authorList>
    </citation>
    <scope>NUCLEOTIDE SEQUENCE</scope>
</reference>